<dbReference type="InterPro" id="IPR036213">
    <property type="entry name" value="Calpain_III_sf"/>
</dbReference>
<reference evidence="7" key="1">
    <citation type="submission" date="2025-08" db="UniProtKB">
        <authorList>
            <consortium name="RefSeq"/>
        </authorList>
    </citation>
    <scope>IDENTIFICATION</scope>
</reference>
<dbReference type="OrthoDB" id="424753at2759"/>
<dbReference type="AlphaFoldDB" id="A0A6P8FW99"/>
<dbReference type="KEGG" id="char:105904391"/>
<sequence>MPCGLVKGHAYSVTMVKRVRVGHGLLAFFKNEVVPLLRMRNPWGQHEWKGAWSDSSEEWAKIGDTERGNLGLTVEDDGEFWMSLEDFCRYFTDIDVCRVINTSALTIHKTWHEAVHHGSWTRHAEPLKNRCGGCMNHKSTFLQNPQYLFEVPKEEDEILISLQQRDMKVHRSRGQGENLTVGFALFKVERNRKYRMHDIITQQNDATSTYINARSVFMRVTLPRGRYVVIPSNFEPGHLGDFMLRLYADEDSECRELTVDTPRVRCWTSLVGYPQMVSQIYIHGAEGLQNQDSNGGADPYVIISCERSSVRSNIQKDTLAPLFDTRAIFYRRNPRKPITVEVWNSNSVKDQFMGQVVLTADLNDRSEPQKLQLRKRGSQAADEMPGTIALRVVSARDLTAM</sequence>
<dbReference type="SUPFAM" id="SSF49758">
    <property type="entry name" value="Calpain large subunit, middle domain (domain III)"/>
    <property type="match status" value="1"/>
</dbReference>
<comment type="caution">
    <text evidence="3">Lacks conserved residue(s) required for the propagation of feature annotation.</text>
</comment>
<dbReference type="CDD" id="cd04046">
    <property type="entry name" value="C2_Calpain"/>
    <property type="match status" value="1"/>
</dbReference>
<evidence type="ECO:0000313" key="7">
    <source>
        <dbReference type="RefSeq" id="XP_031427467.1"/>
    </source>
</evidence>
<proteinExistence type="inferred from homology"/>
<dbReference type="GeneID" id="105904391"/>
<dbReference type="PRINTS" id="PR00704">
    <property type="entry name" value="CALPAIN"/>
</dbReference>
<dbReference type="InterPro" id="IPR035892">
    <property type="entry name" value="C2_domain_sf"/>
</dbReference>
<dbReference type="GO" id="GO:0005737">
    <property type="term" value="C:cytoplasm"/>
    <property type="evidence" value="ECO:0007669"/>
    <property type="project" value="TreeGrafter"/>
</dbReference>
<feature type="active site" evidence="2">
    <location>
        <position position="41"/>
    </location>
</feature>
<dbReference type="SMART" id="SM00239">
    <property type="entry name" value="C2"/>
    <property type="match status" value="1"/>
</dbReference>
<dbReference type="PANTHER" id="PTHR10183:SF381">
    <property type="entry name" value="CALPAIN-6"/>
    <property type="match status" value="1"/>
</dbReference>
<dbReference type="Proteomes" id="UP000515152">
    <property type="component" value="Chromosome 8"/>
</dbReference>
<evidence type="ECO:0000313" key="6">
    <source>
        <dbReference type="Proteomes" id="UP000515152"/>
    </source>
</evidence>
<dbReference type="InterPro" id="IPR022684">
    <property type="entry name" value="Calpain_cysteine_protease"/>
</dbReference>
<dbReference type="Pfam" id="PF01067">
    <property type="entry name" value="Calpain_III"/>
    <property type="match status" value="1"/>
</dbReference>
<evidence type="ECO:0000256" key="2">
    <source>
        <dbReference type="PIRSR" id="PIRSR622684-1"/>
    </source>
</evidence>
<evidence type="ECO:0000256" key="3">
    <source>
        <dbReference type="PROSITE-ProRule" id="PRU00239"/>
    </source>
</evidence>
<dbReference type="InterPro" id="IPR001300">
    <property type="entry name" value="Peptidase_C2_calpain_cat"/>
</dbReference>
<dbReference type="FunFam" id="2.60.40.150:FF:000173">
    <property type="entry name" value="Calpain 5b"/>
    <property type="match status" value="1"/>
</dbReference>
<dbReference type="SUPFAM" id="SSF49562">
    <property type="entry name" value="C2 domain (Calcium/lipid-binding domain, CaLB)"/>
    <property type="match status" value="1"/>
</dbReference>
<dbReference type="GO" id="GO:0004198">
    <property type="term" value="F:calcium-dependent cysteine-type endopeptidase activity"/>
    <property type="evidence" value="ECO:0007669"/>
    <property type="project" value="InterPro"/>
</dbReference>
<comment type="similarity">
    <text evidence="1">Belongs to the peptidase C2 family.</text>
</comment>
<dbReference type="RefSeq" id="XP_031427467.1">
    <property type="nucleotide sequence ID" value="XM_031571607.2"/>
</dbReference>
<feature type="domain" description="Calpain catalytic" evidence="5">
    <location>
        <begin position="1"/>
        <end position="100"/>
    </location>
</feature>
<dbReference type="FunFam" id="3.90.70.10:FF:000114">
    <property type="entry name" value="Calpain a"/>
    <property type="match status" value="1"/>
</dbReference>
<dbReference type="InterPro" id="IPR000008">
    <property type="entry name" value="C2_dom"/>
</dbReference>
<evidence type="ECO:0000259" key="4">
    <source>
        <dbReference type="PROSITE" id="PS50004"/>
    </source>
</evidence>
<dbReference type="Pfam" id="PF00168">
    <property type="entry name" value="C2"/>
    <property type="match status" value="1"/>
</dbReference>
<dbReference type="GO" id="GO:0006508">
    <property type="term" value="P:proteolysis"/>
    <property type="evidence" value="ECO:0007669"/>
    <property type="project" value="InterPro"/>
</dbReference>
<dbReference type="SUPFAM" id="SSF54001">
    <property type="entry name" value="Cysteine proteinases"/>
    <property type="match status" value="1"/>
</dbReference>
<dbReference type="SMART" id="SM00720">
    <property type="entry name" value="calpain_III"/>
    <property type="match status" value="1"/>
</dbReference>
<dbReference type="InterPro" id="IPR033883">
    <property type="entry name" value="C2_III"/>
</dbReference>
<protein>
    <submittedName>
        <fullName evidence="7">Calpain-5-like</fullName>
    </submittedName>
</protein>
<dbReference type="CDD" id="cd00214">
    <property type="entry name" value="Calpain_III"/>
    <property type="match status" value="1"/>
</dbReference>
<dbReference type="InterPro" id="IPR038765">
    <property type="entry name" value="Papain-like_cys_pep_sf"/>
</dbReference>
<feature type="active site" evidence="2">
    <location>
        <position position="9"/>
    </location>
</feature>
<dbReference type="Gene3D" id="2.60.40.150">
    <property type="entry name" value="C2 domain"/>
    <property type="match status" value="1"/>
</dbReference>
<evidence type="ECO:0000259" key="5">
    <source>
        <dbReference type="PROSITE" id="PS50203"/>
    </source>
</evidence>
<dbReference type="PANTHER" id="PTHR10183">
    <property type="entry name" value="CALPAIN"/>
    <property type="match status" value="1"/>
</dbReference>
<dbReference type="InterPro" id="IPR022682">
    <property type="entry name" value="Calpain_domain_III"/>
</dbReference>
<name>A0A6P8FW99_CLUHA</name>
<organism evidence="6 7">
    <name type="scientific">Clupea harengus</name>
    <name type="common">Atlantic herring</name>
    <dbReference type="NCBI Taxonomy" id="7950"/>
    <lineage>
        <taxon>Eukaryota</taxon>
        <taxon>Metazoa</taxon>
        <taxon>Chordata</taxon>
        <taxon>Craniata</taxon>
        <taxon>Vertebrata</taxon>
        <taxon>Euteleostomi</taxon>
        <taxon>Actinopterygii</taxon>
        <taxon>Neopterygii</taxon>
        <taxon>Teleostei</taxon>
        <taxon>Clupei</taxon>
        <taxon>Clupeiformes</taxon>
        <taxon>Clupeoidei</taxon>
        <taxon>Clupeidae</taxon>
        <taxon>Clupea</taxon>
    </lineage>
</organism>
<evidence type="ECO:0000256" key="1">
    <source>
        <dbReference type="ARBA" id="ARBA00007623"/>
    </source>
</evidence>
<keyword evidence="6" id="KW-1185">Reference proteome</keyword>
<dbReference type="InterPro" id="IPR033884">
    <property type="entry name" value="C2_Calpain"/>
</dbReference>
<gene>
    <name evidence="7" type="primary">LOC105904391</name>
</gene>
<dbReference type="Gene3D" id="2.60.120.380">
    <property type="match status" value="1"/>
</dbReference>
<dbReference type="PROSITE" id="PS50203">
    <property type="entry name" value="CALPAIN_CAT"/>
    <property type="match status" value="1"/>
</dbReference>
<dbReference type="Pfam" id="PF00648">
    <property type="entry name" value="Peptidase_C2"/>
    <property type="match status" value="1"/>
</dbReference>
<dbReference type="PROSITE" id="PS50004">
    <property type="entry name" value="C2"/>
    <property type="match status" value="1"/>
</dbReference>
<dbReference type="FunFam" id="2.60.120.380:FF:000003">
    <property type="entry name" value="Calpain 5"/>
    <property type="match status" value="1"/>
</dbReference>
<accession>A0A6P8FW99</accession>
<feature type="domain" description="C2" evidence="4">
    <location>
        <begin position="258"/>
        <end position="375"/>
    </location>
</feature>
<dbReference type="Gene3D" id="3.90.70.10">
    <property type="entry name" value="Cysteine proteinases"/>
    <property type="match status" value="1"/>
</dbReference>
<dbReference type="InterPro" id="IPR022683">
    <property type="entry name" value="Calpain_III"/>
</dbReference>